<comment type="caution">
    <text evidence="1">The sequence shown here is derived from an EMBL/GenBank/DDBJ whole genome shotgun (WGS) entry which is preliminary data.</text>
</comment>
<dbReference type="InterPro" id="IPR006626">
    <property type="entry name" value="PbH1"/>
</dbReference>
<dbReference type="Proteomes" id="UP000013070">
    <property type="component" value="Unassembled WGS sequence"/>
</dbReference>
<dbReference type="InterPro" id="IPR011050">
    <property type="entry name" value="Pectin_lyase_fold/virulence"/>
</dbReference>
<keyword evidence="2" id="KW-1185">Reference proteome</keyword>
<dbReference type="SUPFAM" id="SSF51126">
    <property type="entry name" value="Pectin lyase-like"/>
    <property type="match status" value="1"/>
</dbReference>
<dbReference type="PATRIC" id="fig|1217710.3.peg.1287"/>
<dbReference type="SMART" id="SM00710">
    <property type="entry name" value="PbH1"/>
    <property type="match status" value="4"/>
</dbReference>
<evidence type="ECO:0000313" key="1">
    <source>
        <dbReference type="EMBL" id="ENU99603.1"/>
    </source>
</evidence>
<dbReference type="EMBL" id="APPE01000046">
    <property type="protein sequence ID" value="ENU99603.1"/>
    <property type="molecule type" value="Genomic_DNA"/>
</dbReference>
<organism evidence="1 2">
    <name type="scientific">Acinetobacter variabilis</name>
    <dbReference type="NCBI Taxonomy" id="70346"/>
    <lineage>
        <taxon>Bacteria</taxon>
        <taxon>Pseudomonadati</taxon>
        <taxon>Pseudomonadota</taxon>
        <taxon>Gammaproteobacteria</taxon>
        <taxon>Moraxellales</taxon>
        <taxon>Moraxellaceae</taxon>
        <taxon>Acinetobacter</taxon>
    </lineage>
</organism>
<reference evidence="1 2" key="1">
    <citation type="submission" date="2013-02" db="EMBL/GenBank/DDBJ databases">
        <title>The Genome Sequence of Acinetobacter sp. NIPH 899.</title>
        <authorList>
            <consortium name="The Broad Institute Genome Sequencing Platform"/>
            <consortium name="The Broad Institute Genome Sequencing Center for Infectious Disease"/>
            <person name="Cerqueira G."/>
            <person name="Feldgarden M."/>
            <person name="Courvalin P."/>
            <person name="Perichon B."/>
            <person name="Grillot-Courvalin C."/>
            <person name="Clermont D."/>
            <person name="Rocha E."/>
            <person name="Yoon E.-J."/>
            <person name="Nemec A."/>
            <person name="Walker B."/>
            <person name="Young S.K."/>
            <person name="Zeng Q."/>
            <person name="Gargeya S."/>
            <person name="Fitzgerald M."/>
            <person name="Haas B."/>
            <person name="Abouelleil A."/>
            <person name="Alvarado L."/>
            <person name="Arachchi H.M."/>
            <person name="Berlin A.M."/>
            <person name="Chapman S.B."/>
            <person name="Dewar J."/>
            <person name="Goldberg J."/>
            <person name="Griggs A."/>
            <person name="Gujja S."/>
            <person name="Hansen M."/>
            <person name="Howarth C."/>
            <person name="Imamovic A."/>
            <person name="Larimer J."/>
            <person name="McCowan C."/>
            <person name="Murphy C."/>
            <person name="Neiman D."/>
            <person name="Pearson M."/>
            <person name="Priest M."/>
            <person name="Roberts A."/>
            <person name="Saif S."/>
            <person name="Shea T."/>
            <person name="Sisk P."/>
            <person name="Sykes S."/>
            <person name="Wortman J."/>
            <person name="Nusbaum C."/>
            <person name="Birren B."/>
        </authorList>
    </citation>
    <scope>NUCLEOTIDE SEQUENCE [LARGE SCALE GENOMIC DNA]</scope>
    <source>
        <strain evidence="1 2">NIPH 899</strain>
    </source>
</reference>
<gene>
    <name evidence="1" type="ORF">F969_01361</name>
</gene>
<proteinExistence type="predicted"/>
<name>N8WRT6_9GAMM</name>
<accession>N8WRT6</accession>
<dbReference type="AlphaFoldDB" id="N8WRT6"/>
<protein>
    <recommendedName>
        <fullName evidence="3">Right handed beta helix domain-containing protein</fullName>
    </recommendedName>
</protein>
<dbReference type="HOGENOM" id="CLU_846291_0_0_6"/>
<evidence type="ECO:0000313" key="2">
    <source>
        <dbReference type="Proteomes" id="UP000013070"/>
    </source>
</evidence>
<dbReference type="InterPro" id="IPR012334">
    <property type="entry name" value="Pectin_lyas_fold"/>
</dbReference>
<dbReference type="eggNOG" id="COG5434">
    <property type="taxonomic scope" value="Bacteria"/>
</dbReference>
<sequence>MFLFSCFCYAEFIENSDITNYLNQQLKLNSEVKIPPGNYKVDAGKSIVLPSNSSLILSPNTNLNVIPNRLGSYRVFKIKNVKNVKISGGKVIGDKYTHLGKTGEWGMGVEIRDSQNISISDMSIDKMWGDAIYVGTDGKNSTYNIKLNNIVMNDNRRQGLTIISVDTLNVRNLKATNTSGAKPSGGIDIEPNNGTGVIRNISLENIVTSNNAGPGIQIGLSRYDNTKKPVSIKINNHTDIGSQYGLLLGAISAVPSGKIEMKSINYSKSKNASCFNSWTNKKFNIDILGDIGLVKTRYCMAYLKHPNINIKSFN</sequence>
<dbReference type="Gene3D" id="2.160.20.10">
    <property type="entry name" value="Single-stranded right-handed beta-helix, Pectin lyase-like"/>
    <property type="match status" value="1"/>
</dbReference>
<evidence type="ECO:0008006" key="3">
    <source>
        <dbReference type="Google" id="ProtNLM"/>
    </source>
</evidence>